<comment type="similarity">
    <text evidence="2">Belongs to the major facilitator superfamily. Monocarboxylate porter (TC 2.A.1.13) family.</text>
</comment>
<dbReference type="Gene3D" id="1.20.1250.20">
    <property type="entry name" value="MFS general substrate transporter like domains"/>
    <property type="match status" value="2"/>
</dbReference>
<accession>A0A9P6CMP9</accession>
<dbReference type="InterPro" id="IPR036259">
    <property type="entry name" value="MFS_trans_sf"/>
</dbReference>
<evidence type="ECO:0000256" key="3">
    <source>
        <dbReference type="SAM" id="MobiDB-lite"/>
    </source>
</evidence>
<feature type="compositionally biased region" description="Polar residues" evidence="3">
    <location>
        <begin position="16"/>
        <end position="38"/>
    </location>
</feature>
<dbReference type="Proteomes" id="UP000807353">
    <property type="component" value="Unassembled WGS sequence"/>
</dbReference>
<dbReference type="PANTHER" id="PTHR11360:SF287">
    <property type="entry name" value="MFS MONOCARBOXYLATE TRANSPORTER"/>
    <property type="match status" value="1"/>
</dbReference>
<dbReference type="PANTHER" id="PTHR11360">
    <property type="entry name" value="MONOCARBOXYLATE TRANSPORTER"/>
    <property type="match status" value="1"/>
</dbReference>
<feature type="transmembrane region" description="Helical" evidence="4">
    <location>
        <begin position="409"/>
        <end position="433"/>
    </location>
</feature>
<keyword evidence="4" id="KW-1133">Transmembrane helix</keyword>
<evidence type="ECO:0000313" key="6">
    <source>
        <dbReference type="Proteomes" id="UP000807353"/>
    </source>
</evidence>
<feature type="transmembrane region" description="Helical" evidence="4">
    <location>
        <begin position="149"/>
        <end position="170"/>
    </location>
</feature>
<feature type="transmembrane region" description="Helical" evidence="4">
    <location>
        <begin position="212"/>
        <end position="229"/>
    </location>
</feature>
<feature type="transmembrane region" description="Helical" evidence="4">
    <location>
        <begin position="289"/>
        <end position="311"/>
    </location>
</feature>
<comment type="caution">
    <text evidence="5">The sequence shown here is derived from an EMBL/GenBank/DDBJ whole genome shotgun (WGS) entry which is preliminary data.</text>
</comment>
<dbReference type="AlphaFoldDB" id="A0A9P6CMP9"/>
<comment type="subcellular location">
    <subcellularLocation>
        <location evidence="1">Membrane</location>
        <topology evidence="1">Multi-pass membrane protein</topology>
    </subcellularLocation>
</comment>
<evidence type="ECO:0000256" key="4">
    <source>
        <dbReference type="SAM" id="Phobius"/>
    </source>
</evidence>
<dbReference type="GO" id="GO:0022857">
    <property type="term" value="F:transmembrane transporter activity"/>
    <property type="evidence" value="ECO:0007669"/>
    <property type="project" value="InterPro"/>
</dbReference>
<feature type="transmembrane region" description="Helical" evidence="4">
    <location>
        <begin position="125"/>
        <end position="142"/>
    </location>
</feature>
<sequence length="457" mass="49178">MHSGDLTMCEPAETLGTPTSVSSAQVEKPTENPTNPMAMTSLPPIDGGFKAWSFCFSACMLETLIFGWNDTIGTFQAYYVSHAPYNQSSTAAASAIGTSSQAIQYIEAAILVWVFQRYPRAARPAMWAGLIVCVGTLLASSFTNRVWQLILTQGVFYGLAAGPLITPVYMWLPEWFVAKRGLAGGIIFGFSGVGGQVLLSPKDRPATRTNTIVCRFVMPLVIGLALDRYGMNWTLRVWAIVFAVCAGLAVFGTRPRIPIPQTSPTPSDDESSFPFLEKKYIIRLFGNPLMILMSAATFFQSIGYFPVSYYVSTYSLYIPGSSIVDSTITLGLLNISSAVTYAGFGKICDFYPYPRVILWSSLAATLSAALLWGFASKVAILFVFATIYGGASNGFPGVWAAAATEIGGNLAFGVLSFAKGIAVVIGPLIADALHGKDIRTLQKYGSFGFTNVIIYVG</sequence>
<dbReference type="InterPro" id="IPR011701">
    <property type="entry name" value="MFS"/>
</dbReference>
<organism evidence="5 6">
    <name type="scientific">Collybia nuda</name>
    <dbReference type="NCBI Taxonomy" id="64659"/>
    <lineage>
        <taxon>Eukaryota</taxon>
        <taxon>Fungi</taxon>
        <taxon>Dikarya</taxon>
        <taxon>Basidiomycota</taxon>
        <taxon>Agaricomycotina</taxon>
        <taxon>Agaricomycetes</taxon>
        <taxon>Agaricomycetidae</taxon>
        <taxon>Agaricales</taxon>
        <taxon>Tricholomatineae</taxon>
        <taxon>Clitocybaceae</taxon>
        <taxon>Collybia</taxon>
    </lineage>
</organism>
<feature type="transmembrane region" description="Helical" evidence="4">
    <location>
        <begin position="356"/>
        <end position="389"/>
    </location>
</feature>
<dbReference type="OrthoDB" id="2213137at2759"/>
<keyword evidence="4" id="KW-0472">Membrane</keyword>
<dbReference type="GO" id="GO:0016020">
    <property type="term" value="C:membrane"/>
    <property type="evidence" value="ECO:0007669"/>
    <property type="project" value="UniProtKB-SubCell"/>
</dbReference>
<dbReference type="SUPFAM" id="SSF103473">
    <property type="entry name" value="MFS general substrate transporter"/>
    <property type="match status" value="1"/>
</dbReference>
<feature type="transmembrane region" description="Helical" evidence="4">
    <location>
        <begin position="235"/>
        <end position="253"/>
    </location>
</feature>
<reference evidence="5" key="1">
    <citation type="submission" date="2020-11" db="EMBL/GenBank/DDBJ databases">
        <authorList>
            <consortium name="DOE Joint Genome Institute"/>
            <person name="Ahrendt S."/>
            <person name="Riley R."/>
            <person name="Andreopoulos W."/>
            <person name="Labutti K."/>
            <person name="Pangilinan J."/>
            <person name="Ruiz-Duenas F.J."/>
            <person name="Barrasa J.M."/>
            <person name="Sanchez-Garcia M."/>
            <person name="Camarero S."/>
            <person name="Miyauchi S."/>
            <person name="Serrano A."/>
            <person name="Linde D."/>
            <person name="Babiker R."/>
            <person name="Drula E."/>
            <person name="Ayuso-Fernandez I."/>
            <person name="Pacheco R."/>
            <person name="Padilla G."/>
            <person name="Ferreira P."/>
            <person name="Barriuso J."/>
            <person name="Kellner H."/>
            <person name="Castanera R."/>
            <person name="Alfaro M."/>
            <person name="Ramirez L."/>
            <person name="Pisabarro A.G."/>
            <person name="Kuo A."/>
            <person name="Tritt A."/>
            <person name="Lipzen A."/>
            <person name="He G."/>
            <person name="Yan M."/>
            <person name="Ng V."/>
            <person name="Cullen D."/>
            <person name="Martin F."/>
            <person name="Rosso M.-N."/>
            <person name="Henrissat B."/>
            <person name="Hibbett D."/>
            <person name="Martinez A.T."/>
            <person name="Grigoriev I.V."/>
        </authorList>
    </citation>
    <scope>NUCLEOTIDE SEQUENCE</scope>
    <source>
        <strain evidence="5">CBS 247.69</strain>
    </source>
</reference>
<protein>
    <submittedName>
        <fullName evidence="5">Major facilitator superfamily domain-containing protein</fullName>
    </submittedName>
</protein>
<feature type="transmembrane region" description="Helical" evidence="4">
    <location>
        <begin position="323"/>
        <end position="344"/>
    </location>
</feature>
<evidence type="ECO:0000313" key="5">
    <source>
        <dbReference type="EMBL" id="KAF9467530.1"/>
    </source>
</evidence>
<feature type="region of interest" description="Disordered" evidence="3">
    <location>
        <begin position="1"/>
        <end position="38"/>
    </location>
</feature>
<dbReference type="Pfam" id="PF07690">
    <property type="entry name" value="MFS_1"/>
    <property type="match status" value="1"/>
</dbReference>
<evidence type="ECO:0000256" key="1">
    <source>
        <dbReference type="ARBA" id="ARBA00004141"/>
    </source>
</evidence>
<feature type="transmembrane region" description="Helical" evidence="4">
    <location>
        <begin position="182"/>
        <end position="200"/>
    </location>
</feature>
<name>A0A9P6CMP9_9AGAR</name>
<evidence type="ECO:0000256" key="2">
    <source>
        <dbReference type="ARBA" id="ARBA00006727"/>
    </source>
</evidence>
<dbReference type="EMBL" id="MU150236">
    <property type="protein sequence ID" value="KAF9467530.1"/>
    <property type="molecule type" value="Genomic_DNA"/>
</dbReference>
<keyword evidence="4" id="KW-0812">Transmembrane</keyword>
<keyword evidence="6" id="KW-1185">Reference proteome</keyword>
<proteinExistence type="inferred from homology"/>
<dbReference type="InterPro" id="IPR050327">
    <property type="entry name" value="Proton-linked_MCT"/>
</dbReference>
<gene>
    <name evidence="5" type="ORF">BDZ94DRAFT_1210608</name>
</gene>